<dbReference type="Proteomes" id="UP001066276">
    <property type="component" value="Chromosome 7"/>
</dbReference>
<evidence type="ECO:0000313" key="3">
    <source>
        <dbReference type="Proteomes" id="UP001066276"/>
    </source>
</evidence>
<evidence type="ECO:0000313" key="2">
    <source>
        <dbReference type="EMBL" id="KAJ1128628.1"/>
    </source>
</evidence>
<organism evidence="2 3">
    <name type="scientific">Pleurodeles waltl</name>
    <name type="common">Iberian ribbed newt</name>
    <dbReference type="NCBI Taxonomy" id="8319"/>
    <lineage>
        <taxon>Eukaryota</taxon>
        <taxon>Metazoa</taxon>
        <taxon>Chordata</taxon>
        <taxon>Craniata</taxon>
        <taxon>Vertebrata</taxon>
        <taxon>Euteleostomi</taxon>
        <taxon>Amphibia</taxon>
        <taxon>Batrachia</taxon>
        <taxon>Caudata</taxon>
        <taxon>Salamandroidea</taxon>
        <taxon>Salamandridae</taxon>
        <taxon>Pleurodelinae</taxon>
        <taxon>Pleurodeles</taxon>
    </lineage>
</organism>
<comment type="caution">
    <text evidence="2">The sequence shown here is derived from an EMBL/GenBank/DDBJ whole genome shotgun (WGS) entry which is preliminary data.</text>
</comment>
<proteinExistence type="predicted"/>
<protein>
    <submittedName>
        <fullName evidence="2">Uncharacterized protein</fullName>
    </submittedName>
</protein>
<gene>
    <name evidence="2" type="ORF">NDU88_007004</name>
</gene>
<dbReference type="EMBL" id="JANPWB010000011">
    <property type="protein sequence ID" value="KAJ1128628.1"/>
    <property type="molecule type" value="Genomic_DNA"/>
</dbReference>
<reference evidence="2" key="1">
    <citation type="journal article" date="2022" name="bioRxiv">
        <title>Sequencing and chromosome-scale assembly of the giantPleurodeles waltlgenome.</title>
        <authorList>
            <person name="Brown T."/>
            <person name="Elewa A."/>
            <person name="Iarovenko S."/>
            <person name="Subramanian E."/>
            <person name="Araus A.J."/>
            <person name="Petzold A."/>
            <person name="Susuki M."/>
            <person name="Suzuki K.-i.T."/>
            <person name="Hayashi T."/>
            <person name="Toyoda A."/>
            <person name="Oliveira C."/>
            <person name="Osipova E."/>
            <person name="Leigh N.D."/>
            <person name="Simon A."/>
            <person name="Yun M.H."/>
        </authorList>
    </citation>
    <scope>NUCLEOTIDE SEQUENCE</scope>
    <source>
        <strain evidence="2">20211129_DDA</strain>
        <tissue evidence="2">Liver</tissue>
    </source>
</reference>
<feature type="region of interest" description="Disordered" evidence="1">
    <location>
        <begin position="59"/>
        <end position="141"/>
    </location>
</feature>
<sequence>MAARGFCRCREERPQGMPEVSRRAAEGALWCRLSKRSHEDLQMEEPARAMVKRPAVHAWAPGSGRFGRGGALPRRSRLGPGSCCPQPGVPLIRRRGGLRSRSRTGEAVVSPRGRPAPTKTASKCGPRHMGAEATKLEHRMR</sequence>
<accession>A0AAV7PQ50</accession>
<dbReference type="AlphaFoldDB" id="A0AAV7PQ50"/>
<evidence type="ECO:0000256" key="1">
    <source>
        <dbReference type="SAM" id="MobiDB-lite"/>
    </source>
</evidence>
<keyword evidence="3" id="KW-1185">Reference proteome</keyword>
<name>A0AAV7PQ50_PLEWA</name>
<feature type="compositionally biased region" description="Basic residues" evidence="1">
    <location>
        <begin position="92"/>
        <end position="102"/>
    </location>
</feature>